<dbReference type="STRING" id="109895.A0A507EB71"/>
<organism evidence="3 4">
    <name type="scientific">Powellomyces hirtus</name>
    <dbReference type="NCBI Taxonomy" id="109895"/>
    <lineage>
        <taxon>Eukaryota</taxon>
        <taxon>Fungi</taxon>
        <taxon>Fungi incertae sedis</taxon>
        <taxon>Chytridiomycota</taxon>
        <taxon>Chytridiomycota incertae sedis</taxon>
        <taxon>Chytridiomycetes</taxon>
        <taxon>Spizellomycetales</taxon>
        <taxon>Powellomycetaceae</taxon>
        <taxon>Powellomyces</taxon>
    </lineage>
</organism>
<dbReference type="InterPro" id="IPR011993">
    <property type="entry name" value="PH-like_dom_sf"/>
</dbReference>
<evidence type="ECO:0000259" key="2">
    <source>
        <dbReference type="PROSITE" id="PS50003"/>
    </source>
</evidence>
<proteinExistence type="predicted"/>
<sequence>MLTGEDKDDSKSYDFLYQAFGNRRDTKRGRFQISNPIPQHDILYQKDRSKRNAVRPNLVGTDSNADHSPLPPRPASQIFNTLPRNPTLRPQRSQSHILQSPSHDQRKPTTISPPPSHNLSPGKKKVDNETLALAASFSARFGSVGVPQRTTKSHALRKPKQPRSRPSLASLATFHGNASSDAILESHPQTSPAPRCTVEATQSFEDMHKLAELEFFFLGKPVVDKSRSFLRQDSVCKVSTDREKRKVFLLTDMLIYGTEITHTTTADLEHAFNRQTVLLLANLEVFPVDGQDDAVVDIETPTQSLQVAFDTREHRDEWMHAVRTAGRARRAALSRQKGRRASTASRPSSLTEWGFMKLWQGVEMASNRRGTVVPRKGSISTMSSMDALSAGWIPDEESLLENIIAGNVDESYAGSAPR</sequence>
<feature type="region of interest" description="Disordered" evidence="1">
    <location>
        <begin position="144"/>
        <end position="167"/>
    </location>
</feature>
<keyword evidence="4" id="KW-1185">Reference proteome</keyword>
<name>A0A507EB71_9FUNG</name>
<evidence type="ECO:0000313" key="3">
    <source>
        <dbReference type="EMBL" id="TPX60607.1"/>
    </source>
</evidence>
<evidence type="ECO:0000313" key="4">
    <source>
        <dbReference type="Proteomes" id="UP000318582"/>
    </source>
</evidence>
<accession>A0A507EB71</accession>
<dbReference type="Proteomes" id="UP000318582">
    <property type="component" value="Unassembled WGS sequence"/>
</dbReference>
<dbReference type="PROSITE" id="PS50003">
    <property type="entry name" value="PH_DOMAIN"/>
    <property type="match status" value="1"/>
</dbReference>
<feature type="compositionally biased region" description="Polar residues" evidence="1">
    <location>
        <begin position="77"/>
        <end position="102"/>
    </location>
</feature>
<dbReference type="AlphaFoldDB" id="A0A507EB71"/>
<dbReference type="SUPFAM" id="SSF50729">
    <property type="entry name" value="PH domain-like"/>
    <property type="match status" value="1"/>
</dbReference>
<dbReference type="InterPro" id="IPR001849">
    <property type="entry name" value="PH_domain"/>
</dbReference>
<evidence type="ECO:0000256" key="1">
    <source>
        <dbReference type="SAM" id="MobiDB-lite"/>
    </source>
</evidence>
<dbReference type="Gene3D" id="2.30.29.30">
    <property type="entry name" value="Pleckstrin-homology domain (PH domain)/Phosphotyrosine-binding domain (PTB)"/>
    <property type="match status" value="1"/>
</dbReference>
<comment type="caution">
    <text evidence="3">The sequence shown here is derived from an EMBL/GenBank/DDBJ whole genome shotgun (WGS) entry which is preliminary data.</text>
</comment>
<dbReference type="EMBL" id="QEAQ01000014">
    <property type="protein sequence ID" value="TPX60607.1"/>
    <property type="molecule type" value="Genomic_DNA"/>
</dbReference>
<reference evidence="3 4" key="1">
    <citation type="journal article" date="2019" name="Sci. Rep.">
        <title>Comparative genomics of chytrid fungi reveal insights into the obligate biotrophic and pathogenic lifestyle of Synchytrium endobioticum.</title>
        <authorList>
            <person name="van de Vossenberg B.T.L.H."/>
            <person name="Warris S."/>
            <person name="Nguyen H.D.T."/>
            <person name="van Gent-Pelzer M.P.E."/>
            <person name="Joly D.L."/>
            <person name="van de Geest H.C."/>
            <person name="Bonants P.J.M."/>
            <person name="Smith D.S."/>
            <person name="Levesque C.A."/>
            <person name="van der Lee T.A.J."/>
        </authorList>
    </citation>
    <scope>NUCLEOTIDE SEQUENCE [LARGE SCALE GENOMIC DNA]</scope>
    <source>
        <strain evidence="3 4">CBS 809.83</strain>
    </source>
</reference>
<feature type="domain" description="PH" evidence="2">
    <location>
        <begin position="228"/>
        <end position="327"/>
    </location>
</feature>
<feature type="region of interest" description="Disordered" evidence="1">
    <location>
        <begin position="24"/>
        <end position="124"/>
    </location>
</feature>
<gene>
    <name evidence="3" type="ORF">PhCBS80983_g01716</name>
</gene>
<protein>
    <recommendedName>
        <fullName evidence="2">PH domain-containing protein</fullName>
    </recommendedName>
</protein>
<feature type="compositionally biased region" description="Basic residues" evidence="1">
    <location>
        <begin position="151"/>
        <end position="163"/>
    </location>
</feature>